<gene>
    <name evidence="2" type="ORF">P8935_04525</name>
</gene>
<dbReference type="Pfam" id="PF14534">
    <property type="entry name" value="DUF4440"/>
    <property type="match status" value="1"/>
</dbReference>
<evidence type="ECO:0000259" key="1">
    <source>
        <dbReference type="Pfam" id="PF14534"/>
    </source>
</evidence>
<sequence>MDEKNFAELRRLELRLMDPAVRHDRANVASLLADDFVEFGASGRVWTRDSILELLATERFDAPVIEDFRCRMLGEHVALVTYRAVRMKPEGERAATLRSSLWMRKSGNWQMYFHQGTKCSE</sequence>
<accession>A0AAU7DNF6</accession>
<evidence type="ECO:0000313" key="2">
    <source>
        <dbReference type="EMBL" id="XBH18602.1"/>
    </source>
</evidence>
<dbReference type="SUPFAM" id="SSF54427">
    <property type="entry name" value="NTF2-like"/>
    <property type="match status" value="1"/>
</dbReference>
<proteinExistence type="predicted"/>
<organism evidence="2">
    <name type="scientific">Telmatobacter sp. DSM 110680</name>
    <dbReference type="NCBI Taxonomy" id="3036704"/>
    <lineage>
        <taxon>Bacteria</taxon>
        <taxon>Pseudomonadati</taxon>
        <taxon>Acidobacteriota</taxon>
        <taxon>Terriglobia</taxon>
        <taxon>Terriglobales</taxon>
        <taxon>Acidobacteriaceae</taxon>
        <taxon>Telmatobacter</taxon>
    </lineage>
</organism>
<protein>
    <submittedName>
        <fullName evidence="2">DUF4440 domain-containing protein</fullName>
    </submittedName>
</protein>
<dbReference type="InterPro" id="IPR027843">
    <property type="entry name" value="DUF4440"/>
</dbReference>
<dbReference type="EMBL" id="CP121196">
    <property type="protein sequence ID" value="XBH18602.1"/>
    <property type="molecule type" value="Genomic_DNA"/>
</dbReference>
<name>A0AAU7DNF6_9BACT</name>
<reference evidence="2" key="1">
    <citation type="submission" date="2023-03" db="EMBL/GenBank/DDBJ databases">
        <title>Edaphobacter sp.</title>
        <authorList>
            <person name="Huber K.J."/>
            <person name="Papendorf J."/>
            <person name="Pilke C."/>
            <person name="Bunk B."/>
            <person name="Sproeer C."/>
            <person name="Pester M."/>
        </authorList>
    </citation>
    <scope>NUCLEOTIDE SEQUENCE</scope>
    <source>
        <strain evidence="2">DSM 110680</strain>
    </source>
</reference>
<feature type="domain" description="DUF4440" evidence="1">
    <location>
        <begin position="9"/>
        <end position="111"/>
    </location>
</feature>
<dbReference type="AlphaFoldDB" id="A0AAU7DNF6"/>
<dbReference type="RefSeq" id="WP_348263828.1">
    <property type="nucleotide sequence ID" value="NZ_CP121196.1"/>
</dbReference>
<dbReference type="InterPro" id="IPR032710">
    <property type="entry name" value="NTF2-like_dom_sf"/>
</dbReference>
<dbReference type="Gene3D" id="3.10.450.50">
    <property type="match status" value="1"/>
</dbReference>